<feature type="repeat" description="TPR" evidence="3">
    <location>
        <begin position="200"/>
        <end position="233"/>
    </location>
</feature>
<keyword evidence="4" id="KW-0732">Signal</keyword>
<feature type="chain" id="PRO_5037111655" description="Tetratricopeptide repeat protein" evidence="4">
    <location>
        <begin position="30"/>
        <end position="391"/>
    </location>
</feature>
<accession>A0A916W4Y6</accession>
<dbReference type="SUPFAM" id="SSF48452">
    <property type="entry name" value="TPR-like"/>
    <property type="match status" value="2"/>
</dbReference>
<dbReference type="PROSITE" id="PS50293">
    <property type="entry name" value="TPR_REGION"/>
    <property type="match status" value="1"/>
</dbReference>
<feature type="repeat" description="TPR" evidence="3">
    <location>
        <begin position="64"/>
        <end position="97"/>
    </location>
</feature>
<feature type="repeat" description="TPR" evidence="3">
    <location>
        <begin position="98"/>
        <end position="131"/>
    </location>
</feature>
<keyword evidence="1" id="KW-0677">Repeat</keyword>
<dbReference type="InterPro" id="IPR011990">
    <property type="entry name" value="TPR-like_helical_dom_sf"/>
</dbReference>
<organism evidence="5 6">
    <name type="scientific">Edaphobacter acidisoli</name>
    <dbReference type="NCBI Taxonomy" id="2040573"/>
    <lineage>
        <taxon>Bacteria</taxon>
        <taxon>Pseudomonadati</taxon>
        <taxon>Acidobacteriota</taxon>
        <taxon>Terriglobia</taxon>
        <taxon>Terriglobales</taxon>
        <taxon>Acidobacteriaceae</taxon>
        <taxon>Edaphobacter</taxon>
    </lineage>
</organism>
<dbReference type="Proteomes" id="UP000648801">
    <property type="component" value="Unassembled WGS sequence"/>
</dbReference>
<evidence type="ECO:0000313" key="5">
    <source>
        <dbReference type="EMBL" id="GGA66450.1"/>
    </source>
</evidence>
<evidence type="ECO:0008006" key="7">
    <source>
        <dbReference type="Google" id="ProtNLM"/>
    </source>
</evidence>
<dbReference type="EMBL" id="BMJB01000001">
    <property type="protein sequence ID" value="GGA66450.1"/>
    <property type="molecule type" value="Genomic_DNA"/>
</dbReference>
<dbReference type="Pfam" id="PF13181">
    <property type="entry name" value="TPR_8"/>
    <property type="match status" value="2"/>
</dbReference>
<dbReference type="Pfam" id="PF13432">
    <property type="entry name" value="TPR_16"/>
    <property type="match status" value="2"/>
</dbReference>
<dbReference type="InterPro" id="IPR050498">
    <property type="entry name" value="Ycf3"/>
</dbReference>
<dbReference type="AlphaFoldDB" id="A0A916W4Y6"/>
<dbReference type="Pfam" id="PF14559">
    <property type="entry name" value="TPR_19"/>
    <property type="match status" value="1"/>
</dbReference>
<feature type="repeat" description="TPR" evidence="3">
    <location>
        <begin position="234"/>
        <end position="267"/>
    </location>
</feature>
<name>A0A916W4Y6_9BACT</name>
<reference evidence="5" key="1">
    <citation type="journal article" date="2014" name="Int. J. Syst. Evol. Microbiol.">
        <title>Complete genome sequence of Corynebacterium casei LMG S-19264T (=DSM 44701T), isolated from a smear-ripened cheese.</title>
        <authorList>
            <consortium name="US DOE Joint Genome Institute (JGI-PGF)"/>
            <person name="Walter F."/>
            <person name="Albersmeier A."/>
            <person name="Kalinowski J."/>
            <person name="Ruckert C."/>
        </authorList>
    </citation>
    <scope>NUCLEOTIDE SEQUENCE</scope>
    <source>
        <strain evidence="5">CGMCC 1.15447</strain>
    </source>
</reference>
<dbReference type="PROSITE" id="PS50005">
    <property type="entry name" value="TPR"/>
    <property type="match status" value="5"/>
</dbReference>
<comment type="caution">
    <text evidence="5">The sequence shown here is derived from an EMBL/GenBank/DDBJ whole genome shotgun (WGS) entry which is preliminary data.</text>
</comment>
<evidence type="ECO:0000313" key="6">
    <source>
        <dbReference type="Proteomes" id="UP000648801"/>
    </source>
</evidence>
<feature type="signal peptide" evidence="4">
    <location>
        <begin position="1"/>
        <end position="29"/>
    </location>
</feature>
<dbReference type="SMART" id="SM00028">
    <property type="entry name" value="TPR"/>
    <property type="match status" value="8"/>
</dbReference>
<protein>
    <recommendedName>
        <fullName evidence="7">Tetratricopeptide repeat protein</fullName>
    </recommendedName>
</protein>
<gene>
    <name evidence="5" type="ORF">GCM10011507_17460</name>
</gene>
<dbReference type="PANTHER" id="PTHR44858">
    <property type="entry name" value="TETRATRICOPEPTIDE REPEAT PROTEIN 6"/>
    <property type="match status" value="1"/>
</dbReference>
<sequence length="391" mass="43152">MNRFGKLWSGALVVLSAALFIGPASSLYAQQGEPEQALELERAGKNTEAEAAWRVVAQREPRNAEAFAHLGLVQARQDHYADAVTSYRRALALNPALPGLELNLGLALFKAQDFKGAIQPFTAALKEHPGDERIIILLGMAHYGMGDYLVAIPYLRRAADYDRTSLPLRLALAHSCMWSKQYQCVLDVYKQILALNADSAEADMLAGEALDQKGDSTGAIEQFRAAVKSNPKEPNAHFGLGYLLWTQSHYPEAAEQFLAELENDPNHAQARVYLGDCYVQTNQYDKAKPVLEKIVADGHAQAMVYRDLGAIYANEGRNEDAVRELKQAIALDAGDVTSHWRLARLYQAMGQKDEAKVEFQKASTLVKRDNNQTLYDKLASSQAQQASVSSK</sequence>
<dbReference type="Gene3D" id="1.25.40.10">
    <property type="entry name" value="Tetratricopeptide repeat domain"/>
    <property type="match status" value="3"/>
</dbReference>
<evidence type="ECO:0000256" key="4">
    <source>
        <dbReference type="SAM" id="SignalP"/>
    </source>
</evidence>
<evidence type="ECO:0000256" key="3">
    <source>
        <dbReference type="PROSITE-ProRule" id="PRU00339"/>
    </source>
</evidence>
<keyword evidence="6" id="KW-1185">Reference proteome</keyword>
<keyword evidence="2 3" id="KW-0802">TPR repeat</keyword>
<evidence type="ECO:0000256" key="1">
    <source>
        <dbReference type="ARBA" id="ARBA00022737"/>
    </source>
</evidence>
<reference evidence="5" key="2">
    <citation type="submission" date="2020-09" db="EMBL/GenBank/DDBJ databases">
        <authorList>
            <person name="Sun Q."/>
            <person name="Zhou Y."/>
        </authorList>
    </citation>
    <scope>NUCLEOTIDE SEQUENCE</scope>
    <source>
        <strain evidence="5">CGMCC 1.15447</strain>
    </source>
</reference>
<dbReference type="PANTHER" id="PTHR44858:SF1">
    <property type="entry name" value="UDP-N-ACETYLGLUCOSAMINE--PEPTIDE N-ACETYLGLUCOSAMINYLTRANSFERASE SPINDLY-RELATED"/>
    <property type="match status" value="1"/>
</dbReference>
<feature type="repeat" description="TPR" evidence="3">
    <location>
        <begin position="302"/>
        <end position="335"/>
    </location>
</feature>
<proteinExistence type="predicted"/>
<dbReference type="RefSeq" id="WP_188758934.1">
    <property type="nucleotide sequence ID" value="NZ_BMJB01000001.1"/>
</dbReference>
<evidence type="ECO:0000256" key="2">
    <source>
        <dbReference type="ARBA" id="ARBA00022803"/>
    </source>
</evidence>
<dbReference type="InterPro" id="IPR019734">
    <property type="entry name" value="TPR_rpt"/>
</dbReference>